<evidence type="ECO:0000313" key="1">
    <source>
        <dbReference type="EMBL" id="KAF2438357.1"/>
    </source>
</evidence>
<gene>
    <name evidence="1" type="ORF">P171DRAFT_526050</name>
</gene>
<dbReference type="AlphaFoldDB" id="A0A9P4P6W6"/>
<protein>
    <recommendedName>
        <fullName evidence="3">VWFA domain-containing protein</fullName>
    </recommendedName>
</protein>
<dbReference type="OrthoDB" id="3554680at2759"/>
<evidence type="ECO:0000313" key="2">
    <source>
        <dbReference type="Proteomes" id="UP000799764"/>
    </source>
</evidence>
<accession>A0A9P4P6W6</accession>
<dbReference type="InterPro" id="IPR036465">
    <property type="entry name" value="vWFA_dom_sf"/>
</dbReference>
<organism evidence="1 2">
    <name type="scientific">Karstenula rhodostoma CBS 690.94</name>
    <dbReference type="NCBI Taxonomy" id="1392251"/>
    <lineage>
        <taxon>Eukaryota</taxon>
        <taxon>Fungi</taxon>
        <taxon>Dikarya</taxon>
        <taxon>Ascomycota</taxon>
        <taxon>Pezizomycotina</taxon>
        <taxon>Dothideomycetes</taxon>
        <taxon>Pleosporomycetidae</taxon>
        <taxon>Pleosporales</taxon>
        <taxon>Massarineae</taxon>
        <taxon>Didymosphaeriaceae</taxon>
        <taxon>Karstenula</taxon>
    </lineage>
</organism>
<proteinExistence type="predicted"/>
<dbReference type="EMBL" id="MU001512">
    <property type="protein sequence ID" value="KAF2438357.1"/>
    <property type="molecule type" value="Genomic_DNA"/>
</dbReference>
<reference evidence="1" key="1">
    <citation type="journal article" date="2020" name="Stud. Mycol.">
        <title>101 Dothideomycetes genomes: a test case for predicting lifestyles and emergence of pathogens.</title>
        <authorList>
            <person name="Haridas S."/>
            <person name="Albert R."/>
            <person name="Binder M."/>
            <person name="Bloem J."/>
            <person name="Labutti K."/>
            <person name="Salamov A."/>
            <person name="Andreopoulos B."/>
            <person name="Baker S."/>
            <person name="Barry K."/>
            <person name="Bills G."/>
            <person name="Bluhm B."/>
            <person name="Cannon C."/>
            <person name="Castanera R."/>
            <person name="Culley D."/>
            <person name="Daum C."/>
            <person name="Ezra D."/>
            <person name="Gonzalez J."/>
            <person name="Henrissat B."/>
            <person name="Kuo A."/>
            <person name="Liang C."/>
            <person name="Lipzen A."/>
            <person name="Lutzoni F."/>
            <person name="Magnuson J."/>
            <person name="Mondo S."/>
            <person name="Nolan M."/>
            <person name="Ohm R."/>
            <person name="Pangilinan J."/>
            <person name="Park H.-J."/>
            <person name="Ramirez L."/>
            <person name="Alfaro M."/>
            <person name="Sun H."/>
            <person name="Tritt A."/>
            <person name="Yoshinaga Y."/>
            <person name="Zwiers L.-H."/>
            <person name="Turgeon B."/>
            <person name="Goodwin S."/>
            <person name="Spatafora J."/>
            <person name="Crous P."/>
            <person name="Grigoriev I."/>
        </authorList>
    </citation>
    <scope>NUCLEOTIDE SEQUENCE</scope>
    <source>
        <strain evidence="1">CBS 690.94</strain>
    </source>
</reference>
<sequence length="541" mass="59242">MASKSWKIFSNQKTKEVKHIPFIKSRKFFAVDDSGPTAGHLLIREREFVECVRNESANQDDSICLWGSNCDIPTGNFENVWRSMDGGTSPGRVLEQQKALKKIQQSDVWFLITDGEVDDGSVHQLADLAQQYAILNAPIVFLTVGYRGATPKTTNISVGVSFFAGAQNTLILFKDSTDKIYIIATKGCFASLGGSTGVQDLTNWTSLPSFVNDVQFLKHCQTLDIEVLQAESRGDLSRGVSLGADWEEANGGPVWVDLDLLLQAGRLPNKDVFELLSEEAFNNLDVAYKIRRRTESLRSFIQAQKIEQLAPRIEDVSGVSTIIAKLELPEMTGDERKLLKNAVNTFATSVEAQTIQKRNQLVDAAMRTLASIEAASFNAEILSRRSNRARRSEVVAGSVEMASLDLLGPAYKGNCLICCGDDETTSICLEELDAEHADDNTTDFALNFPLAAGSSNKNVNIILSQNVSFQCVLLAPSGMSIFNEKLNAILPAVHYDGPNKKYINEQLYFALTAGLAQGAAGIAQLPFLRRSFGRSPGQVPV</sequence>
<name>A0A9P4P6W6_9PLEO</name>
<dbReference type="Proteomes" id="UP000799764">
    <property type="component" value="Unassembled WGS sequence"/>
</dbReference>
<dbReference type="SUPFAM" id="SSF53300">
    <property type="entry name" value="vWA-like"/>
    <property type="match status" value="1"/>
</dbReference>
<keyword evidence="2" id="KW-1185">Reference proteome</keyword>
<evidence type="ECO:0008006" key="3">
    <source>
        <dbReference type="Google" id="ProtNLM"/>
    </source>
</evidence>
<comment type="caution">
    <text evidence="1">The sequence shown here is derived from an EMBL/GenBank/DDBJ whole genome shotgun (WGS) entry which is preliminary data.</text>
</comment>